<accession>A0A2V1DBL6</accession>
<evidence type="ECO:0000313" key="3">
    <source>
        <dbReference type="Proteomes" id="UP000244855"/>
    </source>
</evidence>
<dbReference type="EMBL" id="KZ805493">
    <property type="protein sequence ID" value="PVH95517.1"/>
    <property type="molecule type" value="Genomic_DNA"/>
</dbReference>
<keyword evidence="3" id="KW-1185">Reference proteome</keyword>
<dbReference type="AlphaFoldDB" id="A0A2V1DBL6"/>
<gene>
    <name evidence="2" type="ORF">DM02DRAFT_660064</name>
</gene>
<protein>
    <submittedName>
        <fullName evidence="2">Uncharacterized protein</fullName>
    </submittedName>
</protein>
<feature type="chain" id="PRO_5015843016" evidence="1">
    <location>
        <begin position="21"/>
        <end position="92"/>
    </location>
</feature>
<keyword evidence="1" id="KW-0732">Signal</keyword>
<feature type="signal peptide" evidence="1">
    <location>
        <begin position="1"/>
        <end position="20"/>
    </location>
</feature>
<dbReference type="Proteomes" id="UP000244855">
    <property type="component" value="Unassembled WGS sequence"/>
</dbReference>
<reference evidence="2 3" key="1">
    <citation type="journal article" date="2018" name="Sci. Rep.">
        <title>Comparative genomics provides insights into the lifestyle and reveals functional heterogeneity of dark septate endophytic fungi.</title>
        <authorList>
            <person name="Knapp D.G."/>
            <person name="Nemeth J.B."/>
            <person name="Barry K."/>
            <person name="Hainaut M."/>
            <person name="Henrissat B."/>
            <person name="Johnson J."/>
            <person name="Kuo A."/>
            <person name="Lim J.H.P."/>
            <person name="Lipzen A."/>
            <person name="Nolan M."/>
            <person name="Ohm R.A."/>
            <person name="Tamas L."/>
            <person name="Grigoriev I.V."/>
            <person name="Spatafora J.W."/>
            <person name="Nagy L.G."/>
            <person name="Kovacs G.M."/>
        </authorList>
    </citation>
    <scope>NUCLEOTIDE SEQUENCE [LARGE SCALE GENOMIC DNA]</scope>
    <source>
        <strain evidence="2 3">DSE2036</strain>
    </source>
</reference>
<proteinExistence type="predicted"/>
<evidence type="ECO:0000256" key="1">
    <source>
        <dbReference type="SAM" id="SignalP"/>
    </source>
</evidence>
<name>A0A2V1DBL6_9PLEO</name>
<evidence type="ECO:0000313" key="2">
    <source>
        <dbReference type="EMBL" id="PVH95517.1"/>
    </source>
</evidence>
<organism evidence="2 3">
    <name type="scientific">Periconia macrospinosa</name>
    <dbReference type="NCBI Taxonomy" id="97972"/>
    <lineage>
        <taxon>Eukaryota</taxon>
        <taxon>Fungi</taxon>
        <taxon>Dikarya</taxon>
        <taxon>Ascomycota</taxon>
        <taxon>Pezizomycotina</taxon>
        <taxon>Dothideomycetes</taxon>
        <taxon>Pleosporomycetidae</taxon>
        <taxon>Pleosporales</taxon>
        <taxon>Massarineae</taxon>
        <taxon>Periconiaceae</taxon>
        <taxon>Periconia</taxon>
    </lineage>
</organism>
<sequence>MFRYALLLLGLTAAFTTAHGDGEDDKKANGTALSVVTTTMVMNGMTTTMVMTETGAPTAAAASKGLAAIPTSVPIHMGAAGLAVAVLAGVGF</sequence>